<dbReference type="GO" id="GO:0046872">
    <property type="term" value="F:metal ion binding"/>
    <property type="evidence" value="ECO:0007669"/>
    <property type="project" value="UniProtKB-KW"/>
</dbReference>
<dbReference type="GO" id="GO:0003824">
    <property type="term" value="F:catalytic activity"/>
    <property type="evidence" value="ECO:0007669"/>
    <property type="project" value="InterPro"/>
</dbReference>
<keyword evidence="5" id="KW-0408">Iron</keyword>
<dbReference type="InterPro" id="IPR058240">
    <property type="entry name" value="rSAM_sf"/>
</dbReference>
<keyword evidence="6" id="KW-0411">Iron-sulfur</keyword>
<dbReference type="Gene3D" id="3.20.20.70">
    <property type="entry name" value="Aldolase class I"/>
    <property type="match status" value="1"/>
</dbReference>
<dbReference type="SFLD" id="SFLDS00029">
    <property type="entry name" value="Radical_SAM"/>
    <property type="match status" value="1"/>
</dbReference>
<proteinExistence type="predicted"/>
<evidence type="ECO:0000256" key="6">
    <source>
        <dbReference type="ARBA" id="ARBA00023014"/>
    </source>
</evidence>
<dbReference type="InterPro" id="IPR013785">
    <property type="entry name" value="Aldolase_TIM"/>
</dbReference>
<comment type="caution">
    <text evidence="8">The sequence shown here is derived from an EMBL/GenBank/DDBJ whole genome shotgun (WGS) entry which is preliminary data.</text>
</comment>
<dbReference type="PANTHER" id="PTHR30352:SF5">
    <property type="entry name" value="PYRUVATE FORMATE-LYASE 1-ACTIVATING ENZYME"/>
    <property type="match status" value="1"/>
</dbReference>
<comment type="cofactor">
    <cofactor evidence="1">
        <name>[4Fe-4S] cluster</name>
        <dbReference type="ChEBI" id="CHEBI:49883"/>
    </cofactor>
</comment>
<dbReference type="CDD" id="cd01335">
    <property type="entry name" value="Radical_SAM"/>
    <property type="match status" value="1"/>
</dbReference>
<feature type="domain" description="Radical SAM core" evidence="7">
    <location>
        <begin position="110"/>
        <end position="324"/>
    </location>
</feature>
<dbReference type="AlphaFoldDB" id="A0A7V1I4U8"/>
<evidence type="ECO:0000256" key="1">
    <source>
        <dbReference type="ARBA" id="ARBA00001966"/>
    </source>
</evidence>
<dbReference type="Proteomes" id="UP000886268">
    <property type="component" value="Unassembled WGS sequence"/>
</dbReference>
<dbReference type="PROSITE" id="PS51918">
    <property type="entry name" value="RADICAL_SAM"/>
    <property type="match status" value="1"/>
</dbReference>
<sequence>MEIDMLYSRRAFLKQTVCIFASFGFSFIPSWAGSINLKQGLIKTKRSPYFKKLNNKSIMCTLCPKHCVVADGQRGYCEVRENREGIYYSLVYGNPCAVHIDPIEKKPFFHVLPGSGVFSIATAGCNLDCKFCQNWEISQAKPEETLNYDLPPSKVVALAKEYNCSAIASTYVEPTIFYEYMYDIGRITAKENILNTCHSNGYINPEPLKALCKYLDAACIDLKAFSEKFYQQETEGNLAPVLNTLKILKEQGVHIEIVNLVIPTKNDNMKIIREMVEWIKETLGSYIPLHFSRFYPRYKLKNLPPTPVQTLEQARDLALKAGLKYVYIGNVPGHPGENTYCPHCHKLIVRRLGYYIEAIYIKKGRCGYCGFPIYGVWSTKNSNTKANRFNTASKIKVAGIPKRGKNTRLVKMAPKAEPNKSVL</sequence>
<gene>
    <name evidence="8" type="primary">amrS</name>
    <name evidence="8" type="ORF">ENJ03_04420</name>
</gene>
<dbReference type="PANTHER" id="PTHR30352">
    <property type="entry name" value="PYRUVATE FORMATE-LYASE-ACTIVATING ENZYME"/>
    <property type="match status" value="1"/>
</dbReference>
<name>A0A7V1I4U8_DESA2</name>
<keyword evidence="2" id="KW-0004">4Fe-4S</keyword>
<evidence type="ECO:0000256" key="5">
    <source>
        <dbReference type="ARBA" id="ARBA00023004"/>
    </source>
</evidence>
<keyword evidence="3" id="KW-0949">S-adenosyl-L-methionine</keyword>
<evidence type="ECO:0000313" key="8">
    <source>
        <dbReference type="EMBL" id="HEB74446.1"/>
    </source>
</evidence>
<evidence type="ECO:0000256" key="2">
    <source>
        <dbReference type="ARBA" id="ARBA00022485"/>
    </source>
</evidence>
<reference evidence="8" key="1">
    <citation type="journal article" date="2020" name="mSystems">
        <title>Genome- and Community-Level Interaction Insights into Carbon Utilization and Element Cycling Functions of Hydrothermarchaeota in Hydrothermal Sediment.</title>
        <authorList>
            <person name="Zhou Z."/>
            <person name="Liu Y."/>
            <person name="Xu W."/>
            <person name="Pan J."/>
            <person name="Luo Z.H."/>
            <person name="Li M."/>
        </authorList>
    </citation>
    <scope>NUCLEOTIDE SEQUENCE [LARGE SCALE GENOMIC DNA]</scope>
    <source>
        <strain evidence="8">HyVt-45</strain>
    </source>
</reference>
<dbReference type="InterPro" id="IPR034457">
    <property type="entry name" value="Organic_radical-activating"/>
</dbReference>
<dbReference type="SUPFAM" id="SSF102114">
    <property type="entry name" value="Radical SAM enzymes"/>
    <property type="match status" value="1"/>
</dbReference>
<evidence type="ECO:0000259" key="7">
    <source>
        <dbReference type="PROSITE" id="PS51918"/>
    </source>
</evidence>
<dbReference type="OrthoDB" id="9778883at2"/>
<dbReference type="GO" id="GO:0051539">
    <property type="term" value="F:4 iron, 4 sulfur cluster binding"/>
    <property type="evidence" value="ECO:0007669"/>
    <property type="project" value="UniProtKB-KW"/>
</dbReference>
<dbReference type="InterPro" id="IPR006638">
    <property type="entry name" value="Elp3/MiaA/NifB-like_rSAM"/>
</dbReference>
<dbReference type="InterPro" id="IPR027596">
    <property type="entry name" value="AmmeMemoSam_rS"/>
</dbReference>
<dbReference type="NCBIfam" id="TIGR04337">
    <property type="entry name" value="AmmeMemoSam_rS"/>
    <property type="match status" value="1"/>
</dbReference>
<evidence type="ECO:0000256" key="4">
    <source>
        <dbReference type="ARBA" id="ARBA00022723"/>
    </source>
</evidence>
<evidence type="ECO:0000256" key="3">
    <source>
        <dbReference type="ARBA" id="ARBA00022691"/>
    </source>
</evidence>
<dbReference type="SFLD" id="SFLDG01101">
    <property type="entry name" value="Uncharacterised_Radical_SAM_Su"/>
    <property type="match status" value="1"/>
</dbReference>
<keyword evidence="4" id="KW-0479">Metal-binding</keyword>
<dbReference type="EMBL" id="DRKW01000259">
    <property type="protein sequence ID" value="HEB74446.1"/>
    <property type="molecule type" value="Genomic_DNA"/>
</dbReference>
<dbReference type="Pfam" id="PF04055">
    <property type="entry name" value="Radical_SAM"/>
    <property type="match status" value="1"/>
</dbReference>
<organism evidence="8">
    <name type="scientific">Desulfofervidus auxilii</name>
    <dbReference type="NCBI Taxonomy" id="1621989"/>
    <lineage>
        <taxon>Bacteria</taxon>
        <taxon>Pseudomonadati</taxon>
        <taxon>Thermodesulfobacteriota</taxon>
        <taxon>Candidatus Desulfofervidia</taxon>
        <taxon>Candidatus Desulfofervidales</taxon>
        <taxon>Candidatus Desulfofervidaceae</taxon>
        <taxon>Candidatus Desulfofervidus</taxon>
    </lineage>
</organism>
<dbReference type="InterPro" id="IPR007197">
    <property type="entry name" value="rSAM"/>
</dbReference>
<dbReference type="SMART" id="SM00729">
    <property type="entry name" value="Elp3"/>
    <property type="match status" value="1"/>
</dbReference>
<protein>
    <submittedName>
        <fullName evidence="8">AmmeMemoRadiSam system radical SAM enzyme</fullName>
    </submittedName>
</protein>
<accession>A0A7V1I4U8</accession>